<dbReference type="SUPFAM" id="SSF69349">
    <property type="entry name" value="Phage fibre proteins"/>
    <property type="match status" value="1"/>
</dbReference>
<dbReference type="Gene3D" id="4.10.220.110">
    <property type="match status" value="1"/>
</dbReference>
<gene>
    <name evidence="3" type="ORF">BTA35_0207145</name>
</gene>
<dbReference type="SUPFAM" id="SSF69279">
    <property type="entry name" value="Phage tail proteins"/>
    <property type="match status" value="2"/>
</dbReference>
<reference evidence="3" key="1">
    <citation type="submission" date="2017-02" db="EMBL/GenBank/DDBJ databases">
        <title>Draft Genome Sequence of the Salt Water Bacterium Oceanospirillum linum ATCC 11336.</title>
        <authorList>
            <person name="Trachtenberg A.M."/>
            <person name="Carney J.G."/>
            <person name="Linnane J.D."/>
            <person name="Rheaume B.A."/>
            <person name="Pitts N.L."/>
            <person name="Mykles D.L."/>
            <person name="Maclea K.S."/>
        </authorList>
    </citation>
    <scope>NUCLEOTIDE SEQUENCE [LARGE SCALE GENOMIC DNA]</scope>
    <source>
        <strain evidence="3">ATCC 11336</strain>
    </source>
</reference>
<dbReference type="AlphaFoldDB" id="A0A1T1HD78"/>
<organism evidence="3 4">
    <name type="scientific">Oceanospirillum linum</name>
    <dbReference type="NCBI Taxonomy" id="966"/>
    <lineage>
        <taxon>Bacteria</taxon>
        <taxon>Pseudomonadati</taxon>
        <taxon>Pseudomonadota</taxon>
        <taxon>Gammaproteobacteria</taxon>
        <taxon>Oceanospirillales</taxon>
        <taxon>Oceanospirillaceae</taxon>
        <taxon>Oceanospirillum</taxon>
    </lineage>
</organism>
<dbReference type="STRING" id="966.BTA35_0207145"/>
<dbReference type="Gene3D" id="2.30.110.50">
    <property type="match status" value="1"/>
</dbReference>
<dbReference type="Gene3D" id="3.55.50.10">
    <property type="entry name" value="Baseplate protein-like domains"/>
    <property type="match status" value="1"/>
</dbReference>
<dbReference type="EMBL" id="MTSD02000002">
    <property type="protein sequence ID" value="OOV87776.1"/>
    <property type="molecule type" value="Genomic_DNA"/>
</dbReference>
<protein>
    <recommendedName>
        <fullName evidence="2">Gp5/Type VI secretion system Vgr protein OB-fold domain-containing protein</fullName>
    </recommendedName>
</protein>
<dbReference type="RefSeq" id="WP_078319121.1">
    <property type="nucleotide sequence ID" value="NZ_FXTS01000002.1"/>
</dbReference>
<comment type="similarity">
    <text evidence="1">Belongs to the VgrG protein family.</text>
</comment>
<dbReference type="NCBIfam" id="TIGR03361">
    <property type="entry name" value="VI_Rhs_Vgr"/>
    <property type="match status" value="1"/>
</dbReference>
<dbReference type="InterPro" id="IPR006533">
    <property type="entry name" value="T6SS_Vgr_RhsGE"/>
</dbReference>
<dbReference type="InterPro" id="IPR006531">
    <property type="entry name" value="Gp5/Vgr_OB"/>
</dbReference>
<sequence length="925" mass="100564">MGLSSDVNFSFKCDNYADNEFRVLQFSGSELLGDLYQFDIQLINYSENLDAEDLLNGNCTLEIDSYGKKRSFKGILSNFNYLKATENGYLYQATLVPRLWLLTQFTTNEVYLGLTLSETLTLIFDEAGLTADEYDLSLISGYRKWDYRCQFGESHYTFLKRITEREGVYFYFDQKSQAVFCNKNNQHPQDSYQALYSTVTGNSYSDGMPVIFQWTKNIQRVPKEVIVKDYNNDQPSVDLSAKALIDSSGMGEVFRYCDNLLDLEEAKELADIRAEELLMQKTRFFGSSLDVEISPAHPIHLQGHPLGQLNIEYTPISVSHNGYAPDLSQIHQTHEQPYSNTIQSIAADIQFRPEQRTEKPRFYGVLNAIIDSEGDGQYAHLDSRGRYKVVLPFDRKGRDGAQASWWIPMPQPNAGDNSGMHFPLLKGAEVLLSFIGGDPDRPVITGAVPNASKPSIVQEDNHTQNKIKTAANNIIEMEDEAGSERIKLFSPNSNSYLHLGAANPVKANGIMMMTEGGFYQEVVSGSQITMTTRKKTDAIPEGLLNTSDQANDLIDESTLDGDIFLKGDDNGKLGDKIEDERTGEYHFVRISGEQYTWTDGNTYTFGGSKDFGYGNGYEVNYVETEGRTTWDGSFGLDYFSIPGYDPDKLLISKTIGDTYDYQTGNKEEVYFGLDEVSRGATLATTEVKVTGVNTSASLSVLNFEFDVGCKFSVNLGPSFEVTKGPQLSKSDASQDITGASGVDIGSGALGSICLFNSPGITPGSTGATWDSALSNALSTSAALEAQSTAAKAGKTTWLDLGAAKLEMAATPASTIKLLPAGTNINTPKFTLTTSATTDISAATAVNLKGSVITATGTTGPSIFKAPILGLKGTTTANLTGGTVMAKANTALTLQGATINMKANALGQVNGGGMLKVSASGMVQLG</sequence>
<evidence type="ECO:0000313" key="4">
    <source>
        <dbReference type="Proteomes" id="UP000190064"/>
    </source>
</evidence>
<proteinExistence type="inferred from homology"/>
<accession>A0A1T1HD78</accession>
<dbReference type="Proteomes" id="UP000190064">
    <property type="component" value="Unassembled WGS sequence"/>
</dbReference>
<dbReference type="Pfam" id="PF05954">
    <property type="entry name" value="Phage_GPD"/>
    <property type="match status" value="1"/>
</dbReference>
<feature type="domain" description="Gp5/Type VI secretion system Vgr protein OB-fold" evidence="2">
    <location>
        <begin position="399"/>
        <end position="447"/>
    </location>
</feature>
<evidence type="ECO:0000313" key="3">
    <source>
        <dbReference type="EMBL" id="OOV87776.1"/>
    </source>
</evidence>
<evidence type="ECO:0000259" key="2">
    <source>
        <dbReference type="Pfam" id="PF04717"/>
    </source>
</evidence>
<dbReference type="InterPro" id="IPR037026">
    <property type="entry name" value="Vgr_OB-fold_dom_sf"/>
</dbReference>
<evidence type="ECO:0000256" key="1">
    <source>
        <dbReference type="ARBA" id="ARBA00005558"/>
    </source>
</evidence>
<keyword evidence="4" id="KW-1185">Reference proteome</keyword>
<comment type="caution">
    <text evidence="3">The sequence shown here is derived from an EMBL/GenBank/DDBJ whole genome shotgun (WGS) entry which is preliminary data.</text>
</comment>
<dbReference type="NCBIfam" id="TIGR01646">
    <property type="entry name" value="vgr_GE"/>
    <property type="match status" value="1"/>
</dbReference>
<dbReference type="SUPFAM" id="SSF69255">
    <property type="entry name" value="gp5 N-terminal domain-like"/>
    <property type="match status" value="1"/>
</dbReference>
<name>A0A1T1HD78_OCELI</name>
<dbReference type="Gene3D" id="2.40.50.230">
    <property type="entry name" value="Gp5 N-terminal domain"/>
    <property type="match status" value="1"/>
</dbReference>
<dbReference type="InterPro" id="IPR017847">
    <property type="entry name" value="T6SS_RhsGE_Vgr_subset"/>
</dbReference>
<dbReference type="Pfam" id="PF04717">
    <property type="entry name" value="Phage_base_V"/>
    <property type="match status" value="1"/>
</dbReference>